<proteinExistence type="predicted"/>
<evidence type="ECO:0000313" key="6">
    <source>
        <dbReference type="Proteomes" id="UP001596157"/>
    </source>
</evidence>
<comment type="function">
    <text evidence="1">PPIases accelerate the folding of proteins. It catalyzes the cis-trans isomerization of proline imidic peptide bonds in oligopeptides.</text>
</comment>
<evidence type="ECO:0000256" key="2">
    <source>
        <dbReference type="SAM" id="MobiDB-lite"/>
    </source>
</evidence>
<dbReference type="EC" id="5.2.1.8" evidence="5"/>
<dbReference type="InterPro" id="IPR002130">
    <property type="entry name" value="Cyclophilin-type_PPIase_dom"/>
</dbReference>
<keyword evidence="6" id="KW-1185">Reference proteome</keyword>
<dbReference type="Gene3D" id="2.40.100.10">
    <property type="entry name" value="Cyclophilin-like"/>
    <property type="match status" value="1"/>
</dbReference>
<dbReference type="InterPro" id="IPR044666">
    <property type="entry name" value="Cyclophilin_A-like"/>
</dbReference>
<dbReference type="CDD" id="cd00317">
    <property type="entry name" value="cyclophilin"/>
    <property type="match status" value="1"/>
</dbReference>
<sequence>MTQRLIGAAALLVCAAALSACGSSTGGVPVAADPTGATGIPRPTTVDPTSSGAPSDTESSCDYRRTPADEPAGGRDVGLPRGDEAPKKVTLVTDQGEIAMTMDAAAPCTTASIAHLATSGFYDDSPCHRITKSQSLSVLQCGDPTGQGTGGPGYTLPDENPKNLAPSGTADYVVYPRGTVAMANTGQPHSGGSQFFLVYADSVLPPTYAVFATVDDAGLGVLDKIASAGVSGGGQDGPPATAVTVKTAQLD</sequence>
<accession>A0ABW0ER96</accession>
<dbReference type="PROSITE" id="PS51257">
    <property type="entry name" value="PROKAR_LIPOPROTEIN"/>
    <property type="match status" value="1"/>
</dbReference>
<dbReference type="EMBL" id="JBHSKF010000007">
    <property type="protein sequence ID" value="MFC5288619.1"/>
    <property type="molecule type" value="Genomic_DNA"/>
</dbReference>
<dbReference type="GO" id="GO:0003755">
    <property type="term" value="F:peptidyl-prolyl cis-trans isomerase activity"/>
    <property type="evidence" value="ECO:0007669"/>
    <property type="project" value="UniProtKB-EC"/>
</dbReference>
<evidence type="ECO:0000313" key="5">
    <source>
        <dbReference type="EMBL" id="MFC5288619.1"/>
    </source>
</evidence>
<dbReference type="InterPro" id="IPR029000">
    <property type="entry name" value="Cyclophilin-like_dom_sf"/>
</dbReference>
<keyword evidence="5" id="KW-0413">Isomerase</keyword>
<protein>
    <submittedName>
        <fullName evidence="5">Peptidylprolyl isomerase</fullName>
        <ecNumber evidence="5">5.2.1.8</ecNumber>
    </submittedName>
</protein>
<keyword evidence="3" id="KW-0732">Signal</keyword>
<feature type="chain" id="PRO_5045456781" evidence="3">
    <location>
        <begin position="20"/>
        <end position="251"/>
    </location>
</feature>
<dbReference type="Pfam" id="PF00160">
    <property type="entry name" value="Pro_isomerase"/>
    <property type="match status" value="1"/>
</dbReference>
<comment type="caution">
    <text evidence="5">The sequence shown here is derived from an EMBL/GenBank/DDBJ whole genome shotgun (WGS) entry which is preliminary data.</text>
</comment>
<name>A0ABW0ER96_9PSEU</name>
<evidence type="ECO:0000259" key="4">
    <source>
        <dbReference type="PROSITE" id="PS50072"/>
    </source>
</evidence>
<dbReference type="SUPFAM" id="SSF50891">
    <property type="entry name" value="Cyclophilin-like"/>
    <property type="match status" value="1"/>
</dbReference>
<evidence type="ECO:0000256" key="1">
    <source>
        <dbReference type="ARBA" id="ARBA00002388"/>
    </source>
</evidence>
<dbReference type="RefSeq" id="WP_378248467.1">
    <property type="nucleotide sequence ID" value="NZ_JBHSKF010000007.1"/>
</dbReference>
<dbReference type="PANTHER" id="PTHR45625">
    <property type="entry name" value="PEPTIDYL-PROLYL CIS-TRANS ISOMERASE-RELATED"/>
    <property type="match status" value="1"/>
</dbReference>
<feature type="signal peptide" evidence="3">
    <location>
        <begin position="1"/>
        <end position="19"/>
    </location>
</feature>
<feature type="domain" description="PPIase cyclophilin-type" evidence="4">
    <location>
        <begin position="96"/>
        <end position="250"/>
    </location>
</feature>
<feature type="region of interest" description="Disordered" evidence="2">
    <location>
        <begin position="32"/>
        <end position="87"/>
    </location>
</feature>
<organism evidence="5 6">
    <name type="scientific">Actinokineospora guangxiensis</name>
    <dbReference type="NCBI Taxonomy" id="1490288"/>
    <lineage>
        <taxon>Bacteria</taxon>
        <taxon>Bacillati</taxon>
        <taxon>Actinomycetota</taxon>
        <taxon>Actinomycetes</taxon>
        <taxon>Pseudonocardiales</taxon>
        <taxon>Pseudonocardiaceae</taxon>
        <taxon>Actinokineospora</taxon>
    </lineage>
</organism>
<reference evidence="6" key="1">
    <citation type="journal article" date="2019" name="Int. J. Syst. Evol. Microbiol.">
        <title>The Global Catalogue of Microorganisms (GCM) 10K type strain sequencing project: providing services to taxonomists for standard genome sequencing and annotation.</title>
        <authorList>
            <consortium name="The Broad Institute Genomics Platform"/>
            <consortium name="The Broad Institute Genome Sequencing Center for Infectious Disease"/>
            <person name="Wu L."/>
            <person name="Ma J."/>
        </authorList>
    </citation>
    <scope>NUCLEOTIDE SEQUENCE [LARGE SCALE GENOMIC DNA]</scope>
    <source>
        <strain evidence="6">CCUG 59778</strain>
    </source>
</reference>
<feature type="compositionally biased region" description="Polar residues" evidence="2">
    <location>
        <begin position="46"/>
        <end position="60"/>
    </location>
</feature>
<gene>
    <name evidence="5" type="ORF">ACFPM7_16280</name>
</gene>
<evidence type="ECO:0000256" key="3">
    <source>
        <dbReference type="SAM" id="SignalP"/>
    </source>
</evidence>
<dbReference type="Proteomes" id="UP001596157">
    <property type="component" value="Unassembled WGS sequence"/>
</dbReference>
<dbReference type="PANTHER" id="PTHR45625:SF3">
    <property type="entry name" value="PEPTIDYL-PROLYL CIS-TRANS ISOMERASE B-RELATED"/>
    <property type="match status" value="1"/>
</dbReference>
<dbReference type="PROSITE" id="PS50072">
    <property type="entry name" value="CSA_PPIASE_2"/>
    <property type="match status" value="1"/>
</dbReference>